<reference evidence="1 2" key="1">
    <citation type="submission" date="2015-03" db="EMBL/GenBank/DDBJ databases">
        <authorList>
            <consortium name="Pathogen Informatics"/>
        </authorList>
    </citation>
    <scope>NUCLEOTIDE SEQUENCE [LARGE SCALE GENOMIC DNA]</scope>
    <source>
        <strain evidence="1 2">D4891</strain>
    </source>
</reference>
<dbReference type="Proteomes" id="UP000042394">
    <property type="component" value="Unassembled WGS sequence"/>
</dbReference>
<sequence length="414" mass="48278">MGIVGEFYRLIIVFHHIHLRHRAEELFKVRRVVTRNIGQNGRLKEVAFAFQRLAANVQRRAIFHRFLDLSGQCIQSIFRRQRPQFGRSVHLIPHLHLPERLGELAEELIGDFLMQDKALRRRTYLPRISEPCLHANFHRFLKIGIVQHDEHIVPAQFQRRFFNVLRRLCRHGAPRFFRSGQRRALHARVSDDVRHLIGGNKQVGPCAFRRAGFTHQMGKRLGAVRYDAGMFRQHRVTCGQVRRQHTHQLIVREVPRLNSHDDANRMMFYPRVAKLGFIRHRGKKLLRVIRIIASDLRTQFDFATALLDELAHLLAGDFCQFFNTAVDQVSQLMQYRQTLVNLSPGPVGVIERVSFLQRGFNIRVRVRGILFNELIIGRIHCLVSHITCLLVIVIKAAVNAAQNNKGSRDGWRYR</sequence>
<name>A0A655D9J2_SALET</name>
<dbReference type="AlphaFoldDB" id="A0A655D9J2"/>
<accession>A0A655D9J2</accession>
<gene>
    <name evidence="1" type="ORF">ERS008207_02960</name>
</gene>
<dbReference type="EMBL" id="CQPD01000030">
    <property type="protein sequence ID" value="CNU55053.1"/>
    <property type="molecule type" value="Genomic_DNA"/>
</dbReference>
<protein>
    <submittedName>
        <fullName evidence="1">Uncharacterized protein</fullName>
    </submittedName>
</protein>
<organism evidence="1 2">
    <name type="scientific">Salmonella enterica subsp. enterica serovar Bovismorbificans</name>
    <dbReference type="NCBI Taxonomy" id="58097"/>
    <lineage>
        <taxon>Bacteria</taxon>
        <taxon>Pseudomonadati</taxon>
        <taxon>Pseudomonadota</taxon>
        <taxon>Gammaproteobacteria</taxon>
        <taxon>Enterobacterales</taxon>
        <taxon>Enterobacteriaceae</taxon>
        <taxon>Salmonella</taxon>
    </lineage>
</organism>
<evidence type="ECO:0000313" key="1">
    <source>
        <dbReference type="EMBL" id="CNU55053.1"/>
    </source>
</evidence>
<evidence type="ECO:0000313" key="2">
    <source>
        <dbReference type="Proteomes" id="UP000042394"/>
    </source>
</evidence>
<proteinExistence type="predicted"/>